<dbReference type="EMBL" id="JAODUO010000675">
    <property type="protein sequence ID" value="KAK2176211.1"/>
    <property type="molecule type" value="Genomic_DNA"/>
</dbReference>
<sequence>MFYTVTWCVSRDAPCCACVELATTEKWTAKAQLQGRWVTVCLTVDTTRLCRGGNVSDAGIAADVSTLTPARRNDERRRRRRRHQRDVTSGGSSGSRGRRAADAQPDGTRTVSSGRSGCCGHEC</sequence>
<protein>
    <submittedName>
        <fullName evidence="2">Uncharacterized protein</fullName>
    </submittedName>
</protein>
<evidence type="ECO:0000256" key="1">
    <source>
        <dbReference type="SAM" id="MobiDB-lite"/>
    </source>
</evidence>
<comment type="caution">
    <text evidence="2">The sequence shown here is derived from an EMBL/GenBank/DDBJ whole genome shotgun (WGS) entry which is preliminary data.</text>
</comment>
<proteinExistence type="predicted"/>
<keyword evidence="3" id="KW-1185">Reference proteome</keyword>
<gene>
    <name evidence="2" type="ORF">NP493_675g01012</name>
</gene>
<evidence type="ECO:0000313" key="2">
    <source>
        <dbReference type="EMBL" id="KAK2176211.1"/>
    </source>
</evidence>
<name>A0AAD9KRK4_RIDPI</name>
<feature type="region of interest" description="Disordered" evidence="1">
    <location>
        <begin position="66"/>
        <end position="123"/>
    </location>
</feature>
<dbReference type="AlphaFoldDB" id="A0AAD9KRK4"/>
<organism evidence="2 3">
    <name type="scientific">Ridgeia piscesae</name>
    <name type="common">Tubeworm</name>
    <dbReference type="NCBI Taxonomy" id="27915"/>
    <lineage>
        <taxon>Eukaryota</taxon>
        <taxon>Metazoa</taxon>
        <taxon>Spiralia</taxon>
        <taxon>Lophotrochozoa</taxon>
        <taxon>Annelida</taxon>
        <taxon>Polychaeta</taxon>
        <taxon>Sedentaria</taxon>
        <taxon>Canalipalpata</taxon>
        <taxon>Sabellida</taxon>
        <taxon>Siboglinidae</taxon>
        <taxon>Ridgeia</taxon>
    </lineage>
</organism>
<evidence type="ECO:0000313" key="3">
    <source>
        <dbReference type="Proteomes" id="UP001209878"/>
    </source>
</evidence>
<dbReference type="Proteomes" id="UP001209878">
    <property type="component" value="Unassembled WGS sequence"/>
</dbReference>
<accession>A0AAD9KRK4</accession>
<reference evidence="2" key="1">
    <citation type="journal article" date="2023" name="Mol. Biol. Evol.">
        <title>Third-Generation Sequencing Reveals the Adaptive Role of the Epigenome in Three Deep-Sea Polychaetes.</title>
        <authorList>
            <person name="Perez M."/>
            <person name="Aroh O."/>
            <person name="Sun Y."/>
            <person name="Lan Y."/>
            <person name="Juniper S.K."/>
            <person name="Young C.R."/>
            <person name="Angers B."/>
            <person name="Qian P.Y."/>
        </authorList>
    </citation>
    <scope>NUCLEOTIDE SEQUENCE</scope>
    <source>
        <strain evidence="2">R07B-5</strain>
    </source>
</reference>